<dbReference type="RefSeq" id="WP_234867016.1">
    <property type="nucleotide sequence ID" value="NZ_JAKEVY010000004.1"/>
</dbReference>
<accession>A0ABS9BL46</accession>
<proteinExistence type="predicted"/>
<reference evidence="2 3" key="1">
    <citation type="submission" date="2022-01" db="EMBL/GenBank/DDBJ databases">
        <title>Flavihumibacter sp. nov., isolated from sediment of a river.</title>
        <authorList>
            <person name="Liu H."/>
        </authorList>
    </citation>
    <scope>NUCLEOTIDE SEQUENCE [LARGE SCALE GENOMIC DNA]</scope>
    <source>
        <strain evidence="2 3">RY-1</strain>
    </source>
</reference>
<sequence>MKENRAHHKDYSHISNLAELIAHTRELRATVRHQERVLREQVKALPTEAFKAGTSRLFSSKPGGGIGWQGALTGVAVTAGTALLGSFLTKKATAAVAGKAGMGLAKSGLVALAPVLLKLLTRKKRTT</sequence>
<keyword evidence="1" id="KW-0812">Transmembrane</keyword>
<evidence type="ECO:0000256" key="1">
    <source>
        <dbReference type="SAM" id="Phobius"/>
    </source>
</evidence>
<gene>
    <name evidence="2" type="ORF">L0U88_15600</name>
</gene>
<evidence type="ECO:0000313" key="3">
    <source>
        <dbReference type="Proteomes" id="UP001200145"/>
    </source>
</evidence>
<feature type="transmembrane region" description="Helical" evidence="1">
    <location>
        <begin position="100"/>
        <end position="120"/>
    </location>
</feature>
<keyword evidence="1" id="KW-1133">Transmembrane helix</keyword>
<evidence type="ECO:0000313" key="2">
    <source>
        <dbReference type="EMBL" id="MCF1716065.1"/>
    </source>
</evidence>
<dbReference type="EMBL" id="JAKEVY010000004">
    <property type="protein sequence ID" value="MCF1716065.1"/>
    <property type="molecule type" value="Genomic_DNA"/>
</dbReference>
<keyword evidence="3" id="KW-1185">Reference proteome</keyword>
<keyword evidence="1" id="KW-0472">Membrane</keyword>
<organism evidence="2 3">
    <name type="scientific">Flavihumibacter fluminis</name>
    <dbReference type="NCBI Taxonomy" id="2909236"/>
    <lineage>
        <taxon>Bacteria</taxon>
        <taxon>Pseudomonadati</taxon>
        <taxon>Bacteroidota</taxon>
        <taxon>Chitinophagia</taxon>
        <taxon>Chitinophagales</taxon>
        <taxon>Chitinophagaceae</taxon>
        <taxon>Flavihumibacter</taxon>
    </lineage>
</organism>
<feature type="transmembrane region" description="Helical" evidence="1">
    <location>
        <begin position="66"/>
        <end position="88"/>
    </location>
</feature>
<comment type="caution">
    <text evidence="2">The sequence shown here is derived from an EMBL/GenBank/DDBJ whole genome shotgun (WGS) entry which is preliminary data.</text>
</comment>
<dbReference type="Proteomes" id="UP001200145">
    <property type="component" value="Unassembled WGS sequence"/>
</dbReference>
<name>A0ABS9BL46_9BACT</name>
<protein>
    <recommendedName>
        <fullName evidence="4">Superfamily III holin-X</fullName>
    </recommendedName>
</protein>
<evidence type="ECO:0008006" key="4">
    <source>
        <dbReference type="Google" id="ProtNLM"/>
    </source>
</evidence>